<dbReference type="CDD" id="cd06259">
    <property type="entry name" value="YdcF-like"/>
    <property type="match status" value="1"/>
</dbReference>
<dbReference type="GO" id="GO:0005886">
    <property type="term" value="C:plasma membrane"/>
    <property type="evidence" value="ECO:0007669"/>
    <property type="project" value="TreeGrafter"/>
</dbReference>
<accession>A0A7W1WQ29</accession>
<organism evidence="2 3">
    <name type="scientific">Paenactinomyces guangxiensis</name>
    <dbReference type="NCBI Taxonomy" id="1490290"/>
    <lineage>
        <taxon>Bacteria</taxon>
        <taxon>Bacillati</taxon>
        <taxon>Bacillota</taxon>
        <taxon>Bacilli</taxon>
        <taxon>Bacillales</taxon>
        <taxon>Thermoactinomycetaceae</taxon>
        <taxon>Paenactinomyces</taxon>
    </lineage>
</organism>
<dbReference type="RefSeq" id="WP_181751190.1">
    <property type="nucleotide sequence ID" value="NZ_JACEIQ010000004.1"/>
</dbReference>
<evidence type="ECO:0000313" key="3">
    <source>
        <dbReference type="Proteomes" id="UP000535491"/>
    </source>
</evidence>
<dbReference type="Pfam" id="PF02698">
    <property type="entry name" value="DUF218"/>
    <property type="match status" value="1"/>
</dbReference>
<proteinExistence type="predicted"/>
<name>A0A7W1WQ29_9BACL</name>
<dbReference type="PANTHER" id="PTHR30336">
    <property type="entry name" value="INNER MEMBRANE PROTEIN, PROBABLE PERMEASE"/>
    <property type="match status" value="1"/>
</dbReference>
<evidence type="ECO:0000313" key="2">
    <source>
        <dbReference type="EMBL" id="MBA4493957.1"/>
    </source>
</evidence>
<dbReference type="InterPro" id="IPR003848">
    <property type="entry name" value="DUF218"/>
</dbReference>
<dbReference type="InterPro" id="IPR051599">
    <property type="entry name" value="Cell_Envelope_Assoc"/>
</dbReference>
<keyword evidence="3" id="KW-1185">Reference proteome</keyword>
<dbReference type="EMBL" id="JACEIQ010000004">
    <property type="protein sequence ID" value="MBA4493957.1"/>
    <property type="molecule type" value="Genomic_DNA"/>
</dbReference>
<dbReference type="PANTHER" id="PTHR30336:SF20">
    <property type="entry name" value="DUF218 DOMAIN-CONTAINING PROTEIN"/>
    <property type="match status" value="1"/>
</dbReference>
<dbReference type="Proteomes" id="UP000535491">
    <property type="component" value="Unassembled WGS sequence"/>
</dbReference>
<protein>
    <submittedName>
        <fullName evidence="2">YdcF family protein</fullName>
    </submittedName>
</protein>
<reference evidence="2 3" key="1">
    <citation type="submission" date="2020-07" db="EMBL/GenBank/DDBJ databases">
        <authorList>
            <person name="Feng H."/>
        </authorList>
    </citation>
    <scope>NUCLEOTIDE SEQUENCE [LARGE SCALE GENOMIC DNA]</scope>
    <source>
        <strain evidence="3">s-10</strain>
    </source>
</reference>
<gene>
    <name evidence="2" type="ORF">H1191_06525</name>
</gene>
<dbReference type="AlphaFoldDB" id="A0A7W1WQ29"/>
<comment type="caution">
    <text evidence="2">The sequence shown here is derived from an EMBL/GenBank/DDBJ whole genome shotgun (WGS) entry which is preliminary data.</text>
</comment>
<sequence length="221" mass="25609">MKEIPRYPKTPRLSREQAEALTQIVFVDQKEFPVQSSYDLLFIFGGSHPKLWEVSAQAYIEGKCRQILVTGGYKPNVKRHSSWKYGTTPESHVIKWRLVEKGVREEDIIIEDRSTNSLENVLYAKEIFDFGKVRNLLFVCKSFASGRQYRTLKKHLPSYIQFTPLTIDIKLNNTQITRGNWMNHPGHRSLVYGEYLRIIAYGKKGDLCPIEQMIPGLEVES</sequence>
<evidence type="ECO:0000259" key="1">
    <source>
        <dbReference type="Pfam" id="PF02698"/>
    </source>
</evidence>
<feature type="domain" description="DUF218" evidence="1">
    <location>
        <begin position="54"/>
        <end position="167"/>
    </location>
</feature>
<dbReference type="InterPro" id="IPR014729">
    <property type="entry name" value="Rossmann-like_a/b/a_fold"/>
</dbReference>
<dbReference type="Gene3D" id="3.40.50.620">
    <property type="entry name" value="HUPs"/>
    <property type="match status" value="1"/>
</dbReference>